<dbReference type="EMBL" id="CP036426">
    <property type="protein sequence ID" value="QDV37478.1"/>
    <property type="molecule type" value="Genomic_DNA"/>
</dbReference>
<evidence type="ECO:0000256" key="3">
    <source>
        <dbReference type="ARBA" id="ARBA00022741"/>
    </source>
</evidence>
<dbReference type="InterPro" id="IPR013159">
    <property type="entry name" value="DnaA_C"/>
</dbReference>
<dbReference type="InterPro" id="IPR027417">
    <property type="entry name" value="P-loop_NTPase"/>
</dbReference>
<evidence type="ECO:0000256" key="1">
    <source>
        <dbReference type="ARBA" id="ARBA00022490"/>
    </source>
</evidence>
<proteinExistence type="inferred from homology"/>
<dbReference type="AlphaFoldDB" id="A0A518H9E5"/>
<keyword evidence="5" id="KW-0446">Lipid-binding</keyword>
<evidence type="ECO:0000256" key="2">
    <source>
        <dbReference type="ARBA" id="ARBA00022705"/>
    </source>
</evidence>
<dbReference type="SMART" id="SM00760">
    <property type="entry name" value="Bac_DnaA_C"/>
    <property type="match status" value="1"/>
</dbReference>
<gene>
    <name evidence="11" type="primary">dnaA_2</name>
    <name evidence="11" type="ORF">ElP_54180</name>
</gene>
<comment type="function">
    <text evidence="7">Plays an essential role in the initiation and regulation of chromosomal replication. ATP-DnaA binds to the origin of replication (oriC) to initiate formation of the DNA replication initiation complex once per cell cycle. Binds the DnaA box (a 9 base pair repeat at the origin) and separates the double-stranded (ds)DNA. Forms a right-handed helical filament on oriC DNA; dsDNA binds to the exterior of the filament while single-stranded (ss)DNA is stabiized in the filament's interior. The ATP-DnaA-oriC complex binds and stabilizes one strand of the AT-rich DNA unwinding element (DUE), permitting loading of DNA polymerase. After initiation quickly degrades to an ADP-DnaA complex that is not apt for DNA replication. Binds acidic phospholipids.</text>
</comment>
<dbReference type="Proteomes" id="UP000317835">
    <property type="component" value="Chromosome"/>
</dbReference>
<dbReference type="PANTHER" id="PTHR30050">
    <property type="entry name" value="CHROMOSOMAL REPLICATION INITIATOR PROTEIN DNAA"/>
    <property type="match status" value="1"/>
</dbReference>
<dbReference type="Gene3D" id="1.10.1750.10">
    <property type="match status" value="1"/>
</dbReference>
<dbReference type="Pfam" id="PF00308">
    <property type="entry name" value="Bac_DnaA"/>
    <property type="match status" value="1"/>
</dbReference>
<dbReference type="GO" id="GO:0005524">
    <property type="term" value="F:ATP binding"/>
    <property type="evidence" value="ECO:0007669"/>
    <property type="project" value="UniProtKB-KW"/>
</dbReference>
<dbReference type="CDD" id="cd06571">
    <property type="entry name" value="Bac_DnaA_C"/>
    <property type="match status" value="1"/>
</dbReference>
<evidence type="ECO:0000313" key="12">
    <source>
        <dbReference type="Proteomes" id="UP000317835"/>
    </source>
</evidence>
<name>A0A518H9E5_9BACT</name>
<dbReference type="Gene3D" id="3.40.50.300">
    <property type="entry name" value="P-loop containing nucleotide triphosphate hydrolases"/>
    <property type="match status" value="1"/>
</dbReference>
<evidence type="ECO:0000256" key="4">
    <source>
        <dbReference type="ARBA" id="ARBA00022840"/>
    </source>
</evidence>
<dbReference type="Pfam" id="PF08299">
    <property type="entry name" value="Bac_DnaA_C"/>
    <property type="match status" value="1"/>
</dbReference>
<dbReference type="SUPFAM" id="SSF52540">
    <property type="entry name" value="P-loop containing nucleoside triphosphate hydrolases"/>
    <property type="match status" value="1"/>
</dbReference>
<organism evidence="11 12">
    <name type="scientific">Tautonia plasticadhaerens</name>
    <dbReference type="NCBI Taxonomy" id="2527974"/>
    <lineage>
        <taxon>Bacteria</taxon>
        <taxon>Pseudomonadati</taxon>
        <taxon>Planctomycetota</taxon>
        <taxon>Planctomycetia</taxon>
        <taxon>Isosphaerales</taxon>
        <taxon>Isosphaeraceae</taxon>
        <taxon>Tautonia</taxon>
    </lineage>
</organism>
<keyword evidence="1" id="KW-0963">Cytoplasm</keyword>
<evidence type="ECO:0000259" key="10">
    <source>
        <dbReference type="SMART" id="SM00760"/>
    </source>
</evidence>
<dbReference type="RefSeq" id="WP_145275336.1">
    <property type="nucleotide sequence ID" value="NZ_CP036426.1"/>
</dbReference>
<dbReference type="KEGG" id="tpla:ElP_54180"/>
<comment type="similarity">
    <text evidence="8">Belongs to the DnaA family.</text>
</comment>
<feature type="domain" description="Chromosomal replication initiator DnaA C-terminal" evidence="10">
    <location>
        <begin position="255"/>
        <end position="324"/>
    </location>
</feature>
<dbReference type="GO" id="GO:0006275">
    <property type="term" value="P:regulation of DNA replication"/>
    <property type="evidence" value="ECO:0007669"/>
    <property type="project" value="InterPro"/>
</dbReference>
<evidence type="ECO:0000256" key="9">
    <source>
        <dbReference type="SAM" id="MobiDB-lite"/>
    </source>
</evidence>
<keyword evidence="6 7" id="KW-0238">DNA-binding</keyword>
<dbReference type="GO" id="GO:0008289">
    <property type="term" value="F:lipid binding"/>
    <property type="evidence" value="ECO:0007669"/>
    <property type="project" value="UniProtKB-KW"/>
</dbReference>
<dbReference type="InterPro" id="IPR010921">
    <property type="entry name" value="Trp_repressor/repl_initiator"/>
</dbReference>
<dbReference type="SUPFAM" id="SSF48295">
    <property type="entry name" value="TrpR-like"/>
    <property type="match status" value="1"/>
</dbReference>
<protein>
    <recommendedName>
        <fullName evidence="7">Chromosomal replication initiator protein DnaA</fullName>
    </recommendedName>
</protein>
<keyword evidence="3 7" id="KW-0547">Nucleotide-binding</keyword>
<keyword evidence="4 7" id="KW-0067">ATP-binding</keyword>
<evidence type="ECO:0000256" key="8">
    <source>
        <dbReference type="RuleBase" id="RU004227"/>
    </source>
</evidence>
<accession>A0A518H9E5</accession>
<dbReference type="GO" id="GO:0003688">
    <property type="term" value="F:DNA replication origin binding"/>
    <property type="evidence" value="ECO:0007669"/>
    <property type="project" value="TreeGrafter"/>
</dbReference>
<dbReference type="InterPro" id="IPR020591">
    <property type="entry name" value="Chromosome_initiator_DnaA-like"/>
</dbReference>
<dbReference type="OrthoDB" id="9807019at2"/>
<dbReference type="PRINTS" id="PR00051">
    <property type="entry name" value="DNAA"/>
</dbReference>
<dbReference type="GO" id="GO:0005886">
    <property type="term" value="C:plasma membrane"/>
    <property type="evidence" value="ECO:0007669"/>
    <property type="project" value="TreeGrafter"/>
</dbReference>
<dbReference type="GO" id="GO:0006270">
    <property type="term" value="P:DNA replication initiation"/>
    <property type="evidence" value="ECO:0007669"/>
    <property type="project" value="InterPro"/>
</dbReference>
<feature type="compositionally biased region" description="Pro residues" evidence="9">
    <location>
        <begin position="1"/>
        <end position="17"/>
    </location>
</feature>
<evidence type="ECO:0000313" key="11">
    <source>
        <dbReference type="EMBL" id="QDV37478.1"/>
    </source>
</evidence>
<dbReference type="PANTHER" id="PTHR30050:SF2">
    <property type="entry name" value="CHROMOSOMAL REPLICATION INITIATOR PROTEIN DNAA"/>
    <property type="match status" value="1"/>
</dbReference>
<feature type="region of interest" description="Disordered" evidence="9">
    <location>
        <begin position="1"/>
        <end position="20"/>
    </location>
</feature>
<keyword evidence="2 7" id="KW-0235">DNA replication</keyword>
<reference evidence="11 12" key="1">
    <citation type="submission" date="2019-02" db="EMBL/GenBank/DDBJ databases">
        <title>Deep-cultivation of Planctomycetes and their phenomic and genomic characterization uncovers novel biology.</title>
        <authorList>
            <person name="Wiegand S."/>
            <person name="Jogler M."/>
            <person name="Boedeker C."/>
            <person name="Pinto D."/>
            <person name="Vollmers J."/>
            <person name="Rivas-Marin E."/>
            <person name="Kohn T."/>
            <person name="Peeters S.H."/>
            <person name="Heuer A."/>
            <person name="Rast P."/>
            <person name="Oberbeckmann S."/>
            <person name="Bunk B."/>
            <person name="Jeske O."/>
            <person name="Meyerdierks A."/>
            <person name="Storesund J.E."/>
            <person name="Kallscheuer N."/>
            <person name="Luecker S."/>
            <person name="Lage O.M."/>
            <person name="Pohl T."/>
            <person name="Merkel B.J."/>
            <person name="Hornburger P."/>
            <person name="Mueller R.-W."/>
            <person name="Bruemmer F."/>
            <person name="Labrenz M."/>
            <person name="Spormann A.M."/>
            <person name="Op den Camp H."/>
            <person name="Overmann J."/>
            <person name="Amann R."/>
            <person name="Jetten M.S.M."/>
            <person name="Mascher T."/>
            <person name="Medema M.H."/>
            <person name="Devos D.P."/>
            <person name="Kaster A.-K."/>
            <person name="Ovreas L."/>
            <person name="Rohde M."/>
            <person name="Galperin M.Y."/>
            <person name="Jogler C."/>
        </authorList>
    </citation>
    <scope>NUCLEOTIDE SEQUENCE [LARGE SCALE GENOMIC DNA]</scope>
    <source>
        <strain evidence="11 12">ElP</strain>
    </source>
</reference>
<evidence type="ECO:0000256" key="7">
    <source>
        <dbReference type="RuleBase" id="RU000577"/>
    </source>
</evidence>
<keyword evidence="12" id="KW-1185">Reference proteome</keyword>
<dbReference type="InterPro" id="IPR013317">
    <property type="entry name" value="DnaA_dom"/>
</dbReference>
<sequence>MEPSSRPPDPGRNPPGPWDGFLVGPENSLAHAAARELARGATGESPLVLIGPSGSGKSRILEAMAADRVSRNSGAAIALIPGEVFVSDCHEAGDLNSSEAWSELRLRYRNLDLLAIDDLNPLSRSPLALAELEPTLDELDAAGASVAVTVRDDPGRWESWPRRLADRLRAGLTARIDGPGPPSRRRFLLDRTRARGVAMTAEAIDLLAEAADGYRTLEGWIARLELNARVDRRPIDRVMAAALLADDEATAPAASIAEISRAVASRFGLRVRDLRSSSRRAALVVPRHLAILLSRELTRSSFASLGAAFGDRDPKSIRHACRAASIRIANDPAIASVAEAIRRKWADAPA</sequence>
<evidence type="ECO:0000256" key="5">
    <source>
        <dbReference type="ARBA" id="ARBA00023121"/>
    </source>
</evidence>
<evidence type="ECO:0000256" key="6">
    <source>
        <dbReference type="ARBA" id="ARBA00023125"/>
    </source>
</evidence>